<dbReference type="Pfam" id="PF14520">
    <property type="entry name" value="HHH_5"/>
    <property type="match status" value="1"/>
</dbReference>
<dbReference type="GO" id="GO:0043139">
    <property type="term" value="F:5'-3' DNA helicase activity"/>
    <property type="evidence" value="ECO:0007669"/>
    <property type="project" value="UniProtKB-UniRule"/>
</dbReference>
<dbReference type="Gene3D" id="3.40.50.300">
    <property type="entry name" value="P-loop containing nucleotide triphosphate hydrolases"/>
    <property type="match status" value="2"/>
</dbReference>
<dbReference type="CDD" id="cd18809">
    <property type="entry name" value="SF1_C_RecD"/>
    <property type="match status" value="1"/>
</dbReference>
<dbReference type="Pfam" id="PF13245">
    <property type="entry name" value="AAA_19"/>
    <property type="match status" value="1"/>
</dbReference>
<dbReference type="GO" id="GO:0006281">
    <property type="term" value="P:DNA repair"/>
    <property type="evidence" value="ECO:0007669"/>
    <property type="project" value="InterPro"/>
</dbReference>
<comment type="catalytic activity">
    <reaction evidence="3">
        <text>ATP + H2O = ADP + phosphate + H(+)</text>
        <dbReference type="Rhea" id="RHEA:13065"/>
        <dbReference type="ChEBI" id="CHEBI:15377"/>
        <dbReference type="ChEBI" id="CHEBI:15378"/>
        <dbReference type="ChEBI" id="CHEBI:30616"/>
        <dbReference type="ChEBI" id="CHEBI:43474"/>
        <dbReference type="ChEBI" id="CHEBI:456216"/>
        <dbReference type="EC" id="5.6.2.3"/>
    </reaction>
</comment>
<reference evidence="6" key="1">
    <citation type="submission" date="2020-10" db="EMBL/GenBank/DDBJ databases">
        <authorList>
            <person name="Gilroy R."/>
        </authorList>
    </citation>
    <scope>NUCLEOTIDE SEQUENCE</scope>
    <source>
        <strain evidence="6">ChiHile30-977</strain>
    </source>
</reference>
<dbReference type="Pfam" id="PF13538">
    <property type="entry name" value="UvrD_C_2"/>
    <property type="match status" value="1"/>
</dbReference>
<comment type="caution">
    <text evidence="6">The sequence shown here is derived from an EMBL/GenBank/DDBJ whole genome shotgun (WGS) entry which is preliminary data.</text>
</comment>
<feature type="domain" description="Helix-hairpin-helix DNA-binding motif class 1" evidence="4">
    <location>
        <begin position="94"/>
        <end position="108"/>
    </location>
</feature>
<accession>A0A9D0YY76</accession>
<dbReference type="InterPro" id="IPR055446">
    <property type="entry name" value="RecD2_N_OB"/>
</dbReference>
<sequence length="737" mass="80938">METCASDKIEALVLDVSFRNEENGFTVLQVRLDDGRRVAAVGVMPELAGGERVALTGEWSEHPQYGRQIRVTLCEAHAPTTLSGIERYLGSGLLRGVGPATARQIVERFGEDTLDILQYAPERLREISGIGAKRARRIAESFAEQHQMREAMVYLQGYGLSPALSMKIFKCYGARVQSVIRENPYRLVEDIPGVGFKTADRIAAALGIAPDAPERLRAGVCYALSEAMASGGHTYLPREVILWQAAKLLGAAEEAVQAALDALLLDQALIAREVDEHVAVYLPGAYRAETETARRLLGLMEALPYQSAPDLPERLTVWEQRTGITLNDGQRRAVRAAVTEGVTVVTGGPGTGKTTIIRCILSLLDEQDEVLLAAPTGRAAKRMTEATGREACTLHRLLEYGGEEGAFARNADNPIEADVLIVDEMSMVDIYLMRSLLCALPPCTRLILVGDADQLPSVGAGNVLRDILQSDAVPVVRLQEIYRQDAHSMIVLNAHRINQGEMPCLNSRGGDFFLERCDGAVRAAQTIAELVAARLPPFLGVDALRDIQVLSPMKKGECGVTALNRLLQERMNPRRAGVPERAWGETVFRVGDKVMQTRNDYQMRWRRSAAEWEEEGDGVFNGDMGIVLAIDEEEQTLTVRFDDERECTYEGAQLDDLELAYCVSVHKSQGSEFPAVVMPAVGGPPMLLTRNLFYTAVTRARRAVVLVGREAVVSQMVQNARTAKRYSALAEWLRNAP</sequence>
<evidence type="ECO:0000259" key="5">
    <source>
        <dbReference type="SMART" id="SM00382"/>
    </source>
</evidence>
<dbReference type="SMART" id="SM00382">
    <property type="entry name" value="AAA"/>
    <property type="match status" value="1"/>
</dbReference>
<feature type="domain" description="AAA+ ATPase" evidence="5">
    <location>
        <begin position="339"/>
        <end position="486"/>
    </location>
</feature>
<dbReference type="Pfam" id="PF18335">
    <property type="entry name" value="SH3_13"/>
    <property type="match status" value="1"/>
</dbReference>
<dbReference type="GO" id="GO:0016787">
    <property type="term" value="F:hydrolase activity"/>
    <property type="evidence" value="ECO:0007669"/>
    <property type="project" value="UniProtKB-KW"/>
</dbReference>
<feature type="binding site" evidence="3">
    <location>
        <begin position="350"/>
        <end position="354"/>
    </location>
    <ligand>
        <name>ATP</name>
        <dbReference type="ChEBI" id="CHEBI:30616"/>
    </ligand>
</feature>
<evidence type="ECO:0000256" key="3">
    <source>
        <dbReference type="HAMAP-Rule" id="MF_01488"/>
    </source>
</evidence>
<dbReference type="HAMAP" id="MF_01488">
    <property type="entry name" value="RecD2"/>
    <property type="match status" value="1"/>
</dbReference>
<evidence type="ECO:0000256" key="1">
    <source>
        <dbReference type="ARBA" id="ARBA00022741"/>
    </source>
</evidence>
<dbReference type="AlphaFoldDB" id="A0A9D0YY76"/>
<dbReference type="EC" id="5.6.2.3" evidence="3"/>
<comment type="similarity">
    <text evidence="3">Belongs to the RecD family. RecD2 subfamily.</text>
</comment>
<feature type="domain" description="Helix-hairpin-helix DNA-binding motif class 1" evidence="4">
    <location>
        <begin position="186"/>
        <end position="205"/>
    </location>
</feature>
<dbReference type="InterPro" id="IPR027417">
    <property type="entry name" value="P-loop_NTPase"/>
</dbReference>
<dbReference type="EMBL" id="DVFI01000138">
    <property type="protein sequence ID" value="HIQ63924.1"/>
    <property type="molecule type" value="Genomic_DNA"/>
</dbReference>
<feature type="domain" description="Helix-hairpin-helix DNA-binding motif class 1" evidence="4">
    <location>
        <begin position="122"/>
        <end position="141"/>
    </location>
</feature>
<dbReference type="Gene3D" id="2.30.30.940">
    <property type="match status" value="1"/>
</dbReference>
<dbReference type="InterPro" id="IPR050534">
    <property type="entry name" value="Coronavir_polyprotein_1ab"/>
</dbReference>
<organism evidence="6 7">
    <name type="scientific">Candidatus Avichristensenella intestinipullorum</name>
    <dbReference type="NCBI Taxonomy" id="2840693"/>
    <lineage>
        <taxon>Bacteria</taxon>
        <taxon>Bacillati</taxon>
        <taxon>Bacillota</taxon>
        <taxon>Clostridia</taxon>
        <taxon>Candidatus Avichristensenella</taxon>
    </lineage>
</organism>
<dbReference type="Proteomes" id="UP000886819">
    <property type="component" value="Unassembled WGS sequence"/>
</dbReference>
<dbReference type="Pfam" id="PF14490">
    <property type="entry name" value="HHH_RecD2"/>
    <property type="match status" value="1"/>
</dbReference>
<evidence type="ECO:0000313" key="7">
    <source>
        <dbReference type="Proteomes" id="UP000886819"/>
    </source>
</evidence>
<evidence type="ECO:0000313" key="6">
    <source>
        <dbReference type="EMBL" id="HIQ63924.1"/>
    </source>
</evidence>
<name>A0A9D0YY76_9FIRM</name>
<dbReference type="Gene3D" id="1.10.10.2220">
    <property type="match status" value="1"/>
</dbReference>
<dbReference type="InterPro" id="IPR027785">
    <property type="entry name" value="UvrD-like_helicase_C"/>
</dbReference>
<keyword evidence="1 3" id="KW-0547">Nucleotide-binding</keyword>
<keyword evidence="3" id="KW-0238">DNA-binding</keyword>
<evidence type="ECO:0000259" key="4">
    <source>
        <dbReference type="SMART" id="SM00278"/>
    </source>
</evidence>
<dbReference type="SUPFAM" id="SSF52540">
    <property type="entry name" value="P-loop containing nucleoside triphosphate hydrolases"/>
    <property type="match status" value="1"/>
</dbReference>
<dbReference type="GO" id="GO:0006310">
    <property type="term" value="P:DNA recombination"/>
    <property type="evidence" value="ECO:0007669"/>
    <property type="project" value="InterPro"/>
</dbReference>
<protein>
    <recommendedName>
        <fullName evidence="3">ATP-dependent RecD2 DNA helicase</fullName>
        <ecNumber evidence="3">5.6.2.3</ecNumber>
    </recommendedName>
    <alternativeName>
        <fullName evidence="3">DNA 5'-3' helicase subunit RecD2</fullName>
    </alternativeName>
</protein>
<keyword evidence="3 6" id="KW-0347">Helicase</keyword>
<dbReference type="PANTHER" id="PTHR43788:SF6">
    <property type="entry name" value="DNA HELICASE B"/>
    <property type="match status" value="1"/>
</dbReference>
<comment type="function">
    <text evidence="3">DNA-dependent ATPase and ATP-dependent 5'-3' DNA helicase. Has no activity on blunt DNA or DNA with 3'-overhangs, requires at least 10 bases of 5'-ssDNA for helicase activity.</text>
</comment>
<dbReference type="GO" id="GO:0009338">
    <property type="term" value="C:exodeoxyribonuclease V complex"/>
    <property type="evidence" value="ECO:0007669"/>
    <property type="project" value="TreeGrafter"/>
</dbReference>
<dbReference type="InterPro" id="IPR003593">
    <property type="entry name" value="AAA+_ATPase"/>
</dbReference>
<dbReference type="GO" id="GO:0017116">
    <property type="term" value="F:single-stranded DNA helicase activity"/>
    <property type="evidence" value="ECO:0007669"/>
    <property type="project" value="TreeGrafter"/>
</dbReference>
<reference evidence="6" key="2">
    <citation type="journal article" date="2021" name="PeerJ">
        <title>Extensive microbial diversity within the chicken gut microbiome revealed by metagenomics and culture.</title>
        <authorList>
            <person name="Gilroy R."/>
            <person name="Ravi A."/>
            <person name="Getino M."/>
            <person name="Pursley I."/>
            <person name="Horton D.L."/>
            <person name="Alikhan N.F."/>
            <person name="Baker D."/>
            <person name="Gharbi K."/>
            <person name="Hall N."/>
            <person name="Watson M."/>
            <person name="Adriaenssens E.M."/>
            <person name="Foster-Nyarko E."/>
            <person name="Jarju S."/>
            <person name="Secka A."/>
            <person name="Antonio M."/>
            <person name="Oren A."/>
            <person name="Chaudhuri R.R."/>
            <person name="La Ragione R."/>
            <person name="Hildebrand F."/>
            <person name="Pallen M.J."/>
        </authorList>
    </citation>
    <scope>NUCLEOTIDE SEQUENCE</scope>
    <source>
        <strain evidence="6">ChiHile30-977</strain>
    </source>
</reference>
<dbReference type="InterPro" id="IPR003583">
    <property type="entry name" value="Hlx-hairpin-Hlx_DNA-bd_motif"/>
</dbReference>
<keyword evidence="3" id="KW-0378">Hydrolase</keyword>
<dbReference type="Pfam" id="PF23139">
    <property type="entry name" value="OB_YrrC"/>
    <property type="match status" value="1"/>
</dbReference>
<dbReference type="SUPFAM" id="SSF47781">
    <property type="entry name" value="RuvA domain 2-like"/>
    <property type="match status" value="1"/>
</dbReference>
<dbReference type="PANTHER" id="PTHR43788">
    <property type="entry name" value="DNA2/NAM7 HELICASE FAMILY MEMBER"/>
    <property type="match status" value="1"/>
</dbReference>
<keyword evidence="3" id="KW-0413">Isomerase</keyword>
<gene>
    <name evidence="3" type="primary">recD2</name>
    <name evidence="6" type="ORF">IAA66_10170</name>
</gene>
<dbReference type="InterPro" id="IPR041451">
    <property type="entry name" value="RecD2_SH13"/>
</dbReference>
<dbReference type="SMART" id="SM00278">
    <property type="entry name" value="HhH1"/>
    <property type="match status" value="3"/>
</dbReference>
<keyword evidence="2 3" id="KW-0067">ATP-binding</keyword>
<dbReference type="GO" id="GO:0003677">
    <property type="term" value="F:DNA binding"/>
    <property type="evidence" value="ECO:0007669"/>
    <property type="project" value="UniProtKB-UniRule"/>
</dbReference>
<dbReference type="Gene3D" id="1.10.150.20">
    <property type="entry name" value="5' to 3' exonuclease, C-terminal subdomain"/>
    <property type="match status" value="1"/>
</dbReference>
<dbReference type="NCBIfam" id="TIGR01448">
    <property type="entry name" value="recD_rel"/>
    <property type="match status" value="1"/>
</dbReference>
<dbReference type="InterPro" id="IPR006345">
    <property type="entry name" value="RecD2"/>
</dbReference>
<dbReference type="InterPro" id="IPR010994">
    <property type="entry name" value="RuvA_2-like"/>
</dbReference>
<dbReference type="GO" id="GO:0005524">
    <property type="term" value="F:ATP binding"/>
    <property type="evidence" value="ECO:0007669"/>
    <property type="project" value="UniProtKB-UniRule"/>
</dbReference>
<dbReference type="CDD" id="cd17933">
    <property type="entry name" value="DEXSc_RecD-like"/>
    <property type="match status" value="1"/>
</dbReference>
<proteinExistence type="inferred from homology"/>
<dbReference type="InterPro" id="IPR029493">
    <property type="entry name" value="RecD2-like_HHH"/>
</dbReference>
<evidence type="ECO:0000256" key="2">
    <source>
        <dbReference type="ARBA" id="ARBA00022840"/>
    </source>
</evidence>